<evidence type="ECO:0000256" key="6">
    <source>
        <dbReference type="SAM" id="MobiDB-lite"/>
    </source>
</evidence>
<dbReference type="Gene3D" id="3.40.50.300">
    <property type="entry name" value="P-loop containing nucleotide triphosphate hydrolases"/>
    <property type="match status" value="1"/>
</dbReference>
<keyword evidence="5" id="KW-0807">Transducer</keyword>
<dbReference type="GO" id="GO:0005834">
    <property type="term" value="C:heterotrimeric G-protein complex"/>
    <property type="evidence" value="ECO:0007669"/>
    <property type="project" value="TreeGrafter"/>
</dbReference>
<dbReference type="RefSeq" id="XP_046047856.1">
    <property type="nucleotide sequence ID" value="XM_046190287.1"/>
</dbReference>
<feature type="region of interest" description="Disordered" evidence="6">
    <location>
        <begin position="192"/>
        <end position="277"/>
    </location>
</feature>
<dbReference type="GeneID" id="70220241"/>
<gene>
    <name evidence="7" type="ORF">BKA55DRAFT_540604</name>
</gene>
<feature type="region of interest" description="Disordered" evidence="6">
    <location>
        <begin position="456"/>
        <end position="486"/>
    </location>
</feature>
<dbReference type="GO" id="GO:0031683">
    <property type="term" value="F:G-protein beta/gamma-subunit complex binding"/>
    <property type="evidence" value="ECO:0007669"/>
    <property type="project" value="InterPro"/>
</dbReference>
<dbReference type="GO" id="GO:0046872">
    <property type="term" value="F:metal ion binding"/>
    <property type="evidence" value="ECO:0007669"/>
    <property type="project" value="UniProtKB-KW"/>
</dbReference>
<reference evidence="7" key="1">
    <citation type="journal article" date="2021" name="Nat. Commun.">
        <title>Genetic determinants of endophytism in the Arabidopsis root mycobiome.</title>
        <authorList>
            <person name="Mesny F."/>
            <person name="Miyauchi S."/>
            <person name="Thiergart T."/>
            <person name="Pickel B."/>
            <person name="Atanasova L."/>
            <person name="Karlsson M."/>
            <person name="Huettel B."/>
            <person name="Barry K.W."/>
            <person name="Haridas S."/>
            <person name="Chen C."/>
            <person name="Bauer D."/>
            <person name="Andreopoulos W."/>
            <person name="Pangilinan J."/>
            <person name="LaButti K."/>
            <person name="Riley R."/>
            <person name="Lipzen A."/>
            <person name="Clum A."/>
            <person name="Drula E."/>
            <person name="Henrissat B."/>
            <person name="Kohler A."/>
            <person name="Grigoriev I.V."/>
            <person name="Martin F.M."/>
            <person name="Hacquard S."/>
        </authorList>
    </citation>
    <scope>NUCLEOTIDE SEQUENCE</scope>
    <source>
        <strain evidence="7">MPI-CAGE-AT-0023</strain>
    </source>
</reference>
<dbReference type="EMBL" id="JAGMUX010000010">
    <property type="protein sequence ID" value="KAH7247273.1"/>
    <property type="molecule type" value="Genomic_DNA"/>
</dbReference>
<evidence type="ECO:0000313" key="7">
    <source>
        <dbReference type="EMBL" id="KAH7247273.1"/>
    </source>
</evidence>
<dbReference type="GO" id="GO:0005525">
    <property type="term" value="F:GTP binding"/>
    <property type="evidence" value="ECO:0007669"/>
    <property type="project" value="UniProtKB-KW"/>
</dbReference>
<dbReference type="GO" id="GO:0003924">
    <property type="term" value="F:GTPase activity"/>
    <property type="evidence" value="ECO:0007669"/>
    <property type="project" value="InterPro"/>
</dbReference>
<dbReference type="OrthoDB" id="5817230at2759"/>
<evidence type="ECO:0000256" key="2">
    <source>
        <dbReference type="ARBA" id="ARBA00022741"/>
    </source>
</evidence>
<organism evidence="7 8">
    <name type="scientific">Fusarium redolens</name>
    <dbReference type="NCBI Taxonomy" id="48865"/>
    <lineage>
        <taxon>Eukaryota</taxon>
        <taxon>Fungi</taxon>
        <taxon>Dikarya</taxon>
        <taxon>Ascomycota</taxon>
        <taxon>Pezizomycotina</taxon>
        <taxon>Sordariomycetes</taxon>
        <taxon>Hypocreomycetidae</taxon>
        <taxon>Hypocreales</taxon>
        <taxon>Nectriaceae</taxon>
        <taxon>Fusarium</taxon>
        <taxon>Fusarium redolens species complex</taxon>
    </lineage>
</organism>
<evidence type="ECO:0000256" key="3">
    <source>
        <dbReference type="ARBA" id="ARBA00022842"/>
    </source>
</evidence>
<dbReference type="GO" id="GO:0005737">
    <property type="term" value="C:cytoplasm"/>
    <property type="evidence" value="ECO:0007669"/>
    <property type="project" value="TreeGrafter"/>
</dbReference>
<dbReference type="Pfam" id="PF00503">
    <property type="entry name" value="G-alpha"/>
    <property type="match status" value="1"/>
</dbReference>
<keyword evidence="8" id="KW-1185">Reference proteome</keyword>
<dbReference type="GO" id="GO:0001664">
    <property type="term" value="F:G protein-coupled receptor binding"/>
    <property type="evidence" value="ECO:0007669"/>
    <property type="project" value="TreeGrafter"/>
</dbReference>
<feature type="compositionally biased region" description="Polar residues" evidence="6">
    <location>
        <begin position="458"/>
        <end position="467"/>
    </location>
</feature>
<protein>
    <submittedName>
        <fullName evidence="7">Uncharacterized protein</fullName>
    </submittedName>
</protein>
<feature type="compositionally biased region" description="Basic and acidic residues" evidence="6">
    <location>
        <begin position="476"/>
        <end position="486"/>
    </location>
</feature>
<keyword evidence="2" id="KW-0547">Nucleotide-binding</keyword>
<dbReference type="Gene3D" id="1.10.400.10">
    <property type="entry name" value="GI Alpha 1, domain 2-like"/>
    <property type="match status" value="1"/>
</dbReference>
<dbReference type="Proteomes" id="UP000720189">
    <property type="component" value="Unassembled WGS sequence"/>
</dbReference>
<evidence type="ECO:0000256" key="1">
    <source>
        <dbReference type="ARBA" id="ARBA00022723"/>
    </source>
</evidence>
<dbReference type="InterPro" id="IPR027417">
    <property type="entry name" value="P-loop_NTPase"/>
</dbReference>
<keyword evidence="1" id="KW-0479">Metal-binding</keyword>
<dbReference type="PANTHER" id="PTHR10218:SF369">
    <property type="entry name" value="GUANINE NUCLEOTIDE-BINDING PROTEIN ALPHA-2 SUBUNIT"/>
    <property type="match status" value="1"/>
</dbReference>
<feature type="compositionally biased region" description="Low complexity" evidence="6">
    <location>
        <begin position="236"/>
        <end position="247"/>
    </location>
</feature>
<dbReference type="InterPro" id="IPR001019">
    <property type="entry name" value="Gprotein_alpha_su"/>
</dbReference>
<name>A0A9P9K431_FUSRE</name>
<sequence>MRQAWKIADLTILTFENQLGLLRFALCEIQKWAGSESDERSPQLVMQVDSCVTCCRLLIGKIDHEVSQFEKTAAGNLELGSKLALLFKTKDMEQIQRMVDQQTHTLTLLLSACNSNALEEQRKTLQQPKAIRAFEEVDRDTASLIVHRDTDSIVTATSVSSSRWSVQFAFDKELFITRVYERWIRNLATMRRTQSQVQSNTSQENKQQSFDSDLSLSNRPSQIEGTIMTRTDTMASGRSSRSSLSLGERITSFRRSAKGQESQPLAEKLQAEESHRIDQKLKDESKLASREIKAVIFGLKIRKRMFEEMRRFSGQPCYTNEQLAFFRPIIFETLIRSVKYLAEALQHDRIIDEMDTAQHWLESMLSDEELNPETGLDSEFATTVRSIMEHPATKALMEDNDFNLPDNGEYFLNEIDRLSSDGYIPTDQDAIKCTEPLPNRVEANLDKGDLCMRLTDPGSATASSTSVMEPKASLTPDDRYRDCPSP</sequence>
<keyword evidence="4" id="KW-0342">GTP-binding</keyword>
<dbReference type="GO" id="GO:0007189">
    <property type="term" value="P:adenylate cyclase-activating G protein-coupled receptor signaling pathway"/>
    <property type="evidence" value="ECO:0007669"/>
    <property type="project" value="TreeGrafter"/>
</dbReference>
<dbReference type="AlphaFoldDB" id="A0A9P9K431"/>
<feature type="compositionally biased region" description="Polar residues" evidence="6">
    <location>
        <begin position="192"/>
        <end position="234"/>
    </location>
</feature>
<dbReference type="PANTHER" id="PTHR10218">
    <property type="entry name" value="GTP-BINDING PROTEIN ALPHA SUBUNIT"/>
    <property type="match status" value="1"/>
</dbReference>
<dbReference type="InterPro" id="IPR011025">
    <property type="entry name" value="GproteinA_insert"/>
</dbReference>
<comment type="caution">
    <text evidence="7">The sequence shown here is derived from an EMBL/GenBank/DDBJ whole genome shotgun (WGS) entry which is preliminary data.</text>
</comment>
<keyword evidence="3" id="KW-0460">Magnesium</keyword>
<evidence type="ECO:0000256" key="4">
    <source>
        <dbReference type="ARBA" id="ARBA00023134"/>
    </source>
</evidence>
<accession>A0A9P9K431</accession>
<proteinExistence type="predicted"/>
<evidence type="ECO:0000313" key="8">
    <source>
        <dbReference type="Proteomes" id="UP000720189"/>
    </source>
</evidence>
<evidence type="ECO:0000256" key="5">
    <source>
        <dbReference type="ARBA" id="ARBA00023224"/>
    </source>
</evidence>
<dbReference type="SUPFAM" id="SSF47895">
    <property type="entry name" value="Transducin (alpha subunit), insertion domain"/>
    <property type="match status" value="1"/>
</dbReference>